<dbReference type="NCBIfam" id="NF033773">
    <property type="entry name" value="tellur_TrgA"/>
    <property type="match status" value="1"/>
</dbReference>
<evidence type="ECO:0008006" key="4">
    <source>
        <dbReference type="Google" id="ProtNLM"/>
    </source>
</evidence>
<dbReference type="RefSeq" id="WP_149753840.1">
    <property type="nucleotide sequence ID" value="NZ_FOMS01000001.1"/>
</dbReference>
<organism evidence="2 3">
    <name type="scientific">Roseivivax sediminis</name>
    <dbReference type="NCBI Taxonomy" id="936889"/>
    <lineage>
        <taxon>Bacteria</taxon>
        <taxon>Pseudomonadati</taxon>
        <taxon>Pseudomonadota</taxon>
        <taxon>Alphaproteobacteria</taxon>
        <taxon>Rhodobacterales</taxon>
        <taxon>Roseobacteraceae</taxon>
        <taxon>Roseivivax</taxon>
    </lineage>
</organism>
<feature type="transmembrane region" description="Helical" evidence="1">
    <location>
        <begin position="65"/>
        <end position="85"/>
    </location>
</feature>
<dbReference type="EMBL" id="FOMS01000001">
    <property type="protein sequence ID" value="SFD43284.1"/>
    <property type="molecule type" value="Genomic_DNA"/>
</dbReference>
<feature type="transmembrane region" description="Helical" evidence="1">
    <location>
        <begin position="33"/>
        <end position="53"/>
    </location>
</feature>
<dbReference type="OrthoDB" id="7869508at2"/>
<protein>
    <recommendedName>
        <fullName evidence="4">Tellurium resistance protein</fullName>
    </recommendedName>
</protein>
<dbReference type="Proteomes" id="UP000325289">
    <property type="component" value="Unassembled WGS sequence"/>
</dbReference>
<proteinExistence type="predicted"/>
<evidence type="ECO:0000256" key="1">
    <source>
        <dbReference type="SAM" id="Phobius"/>
    </source>
</evidence>
<feature type="transmembrane region" description="Helical" evidence="1">
    <location>
        <begin position="115"/>
        <end position="137"/>
    </location>
</feature>
<sequence>MPTAAKFLAGLMLAVLGWYASELVKGLMPERGAFGNFTLWNTAICFLVGWITIGTRAGRGASAAISNGVTGVVAALFWCLAVHSANMMVDRAFDRRYDSMLEAVAAVFELIVENAALLVDANFILTLVAGAVIVGYLTEVVSRHWR</sequence>
<reference evidence="2 3" key="1">
    <citation type="submission" date="2016-10" db="EMBL/GenBank/DDBJ databases">
        <authorList>
            <person name="Varghese N."/>
            <person name="Submissions S."/>
        </authorList>
    </citation>
    <scope>NUCLEOTIDE SEQUENCE [LARGE SCALE GENOMIC DNA]</scope>
    <source>
        <strain evidence="3">YIM D21,KCTC 23444,ACCC 10710</strain>
    </source>
</reference>
<gene>
    <name evidence="2" type="ORF">SAMN04515678_10154</name>
</gene>
<dbReference type="AlphaFoldDB" id="A0A1I1S9U4"/>
<keyword evidence="1" id="KW-1133">Transmembrane helix</keyword>
<keyword evidence="3" id="KW-1185">Reference proteome</keyword>
<accession>A0A1I1S9U4</accession>
<evidence type="ECO:0000313" key="2">
    <source>
        <dbReference type="EMBL" id="SFD43284.1"/>
    </source>
</evidence>
<name>A0A1I1S9U4_9RHOB</name>
<evidence type="ECO:0000313" key="3">
    <source>
        <dbReference type="Proteomes" id="UP000325289"/>
    </source>
</evidence>
<keyword evidence="1" id="KW-0472">Membrane</keyword>
<dbReference type="InterPro" id="IPR047784">
    <property type="entry name" value="TrgA"/>
</dbReference>
<keyword evidence="1" id="KW-0812">Transmembrane</keyword>